<evidence type="ECO:0000313" key="10">
    <source>
        <dbReference type="Proteomes" id="UP000439903"/>
    </source>
</evidence>
<dbReference type="InterPro" id="IPR017452">
    <property type="entry name" value="GPCR_Rhodpsn_7TM"/>
</dbReference>
<feature type="transmembrane region" description="Helical" evidence="6">
    <location>
        <begin position="131"/>
        <end position="154"/>
    </location>
</feature>
<evidence type="ECO:0000256" key="5">
    <source>
        <dbReference type="SAM" id="MobiDB-lite"/>
    </source>
</evidence>
<evidence type="ECO:0000313" key="9">
    <source>
        <dbReference type="EMBL" id="KAF0373851.1"/>
    </source>
</evidence>
<protein>
    <recommendedName>
        <fullName evidence="8">G-protein coupled receptors family 1 profile domain-containing protein</fullName>
    </recommendedName>
</protein>
<keyword evidence="3 6" id="KW-1133">Transmembrane helix</keyword>
<feature type="chain" id="PRO_5034865416" description="G-protein coupled receptors family 1 profile domain-containing protein" evidence="7">
    <location>
        <begin position="32"/>
        <end position="429"/>
    </location>
</feature>
<dbReference type="PROSITE" id="PS50262">
    <property type="entry name" value="G_PROTEIN_RECEP_F1_2"/>
    <property type="match status" value="1"/>
</dbReference>
<evidence type="ECO:0000256" key="4">
    <source>
        <dbReference type="ARBA" id="ARBA00023136"/>
    </source>
</evidence>
<organism evidence="9 10">
    <name type="scientific">Gigaspora margarita</name>
    <dbReference type="NCBI Taxonomy" id="4874"/>
    <lineage>
        <taxon>Eukaryota</taxon>
        <taxon>Fungi</taxon>
        <taxon>Fungi incertae sedis</taxon>
        <taxon>Mucoromycota</taxon>
        <taxon>Glomeromycotina</taxon>
        <taxon>Glomeromycetes</taxon>
        <taxon>Diversisporales</taxon>
        <taxon>Gigasporaceae</taxon>
        <taxon>Gigaspora</taxon>
    </lineage>
</organism>
<feature type="signal peptide" evidence="7">
    <location>
        <begin position="1"/>
        <end position="31"/>
    </location>
</feature>
<dbReference type="OrthoDB" id="2346190at2759"/>
<evidence type="ECO:0000259" key="8">
    <source>
        <dbReference type="PROSITE" id="PS50262"/>
    </source>
</evidence>
<feature type="domain" description="G-protein coupled receptors family 1 profile" evidence="8">
    <location>
        <begin position="67"/>
        <end position="271"/>
    </location>
</feature>
<feature type="transmembrane region" description="Helical" evidence="6">
    <location>
        <begin position="55"/>
        <end position="78"/>
    </location>
</feature>
<dbReference type="GO" id="GO:0016020">
    <property type="term" value="C:membrane"/>
    <property type="evidence" value="ECO:0007669"/>
    <property type="project" value="UniProtKB-SubCell"/>
</dbReference>
<evidence type="ECO:0000256" key="2">
    <source>
        <dbReference type="ARBA" id="ARBA00022692"/>
    </source>
</evidence>
<evidence type="ECO:0000256" key="1">
    <source>
        <dbReference type="ARBA" id="ARBA00004370"/>
    </source>
</evidence>
<evidence type="ECO:0000256" key="3">
    <source>
        <dbReference type="ARBA" id="ARBA00022989"/>
    </source>
</evidence>
<keyword evidence="7" id="KW-0732">Signal</keyword>
<feature type="transmembrane region" description="Helical" evidence="6">
    <location>
        <begin position="90"/>
        <end position="111"/>
    </location>
</feature>
<keyword evidence="2 6" id="KW-0812">Transmembrane</keyword>
<dbReference type="SUPFAM" id="SSF81321">
    <property type="entry name" value="Family A G protein-coupled receptor-like"/>
    <property type="match status" value="1"/>
</dbReference>
<feature type="transmembrane region" description="Helical" evidence="6">
    <location>
        <begin position="259"/>
        <end position="281"/>
    </location>
</feature>
<feature type="transmembrane region" description="Helical" evidence="6">
    <location>
        <begin position="166"/>
        <end position="184"/>
    </location>
</feature>
<feature type="transmembrane region" description="Helical" evidence="6">
    <location>
        <begin position="287"/>
        <end position="310"/>
    </location>
</feature>
<evidence type="ECO:0000256" key="6">
    <source>
        <dbReference type="SAM" id="Phobius"/>
    </source>
</evidence>
<sequence>MHLFSSINRISLLAVPTILLLFSIKPNVVIAQTQVVVNFNQQYEFDDYQNDIVAVIAITFGNINLCACLYVLYSAFIRWRASSLSLSTRIPLYFGILEVCQYIVFMPNFIYSLMNNQLISGLCCKTISYLLFLQITINMILMASIAMTTYLRIVKGKNIYLGTYDWKLFVFIFLSSIIVTIPSIQALGPSRFWCMTMSRETNELLIDGFTIFCVTFAITCFCYFQTLSTIFNIDRDGMTDCKERMDRWNRLERKATRKILLYIVSFMIRWLLLIPYGVGVMSGYDYIWMHITAVVAFNMGGITMLILYLMNEGLTDRNLRPISGQIHTTITSKMDHLSAFSASALNVSPKSITVPMAVFIPYNSDNPTFNCDSIYVMNSLDNINDDGIHYEKQQQPNGIRQNKSPSDDDSFTQTDISDIDDEFYLSLRC</sequence>
<evidence type="ECO:0000256" key="7">
    <source>
        <dbReference type="SAM" id="SignalP"/>
    </source>
</evidence>
<gene>
    <name evidence="9" type="ORF">F8M41_012976</name>
</gene>
<name>A0A8H4A0N1_GIGMA</name>
<accession>A0A8H4A0N1</accession>
<dbReference type="CDD" id="cd00637">
    <property type="entry name" value="7tm_classA_rhodopsin-like"/>
    <property type="match status" value="1"/>
</dbReference>
<feature type="transmembrane region" description="Helical" evidence="6">
    <location>
        <begin position="204"/>
        <end position="224"/>
    </location>
</feature>
<dbReference type="Gene3D" id="1.20.1070.10">
    <property type="entry name" value="Rhodopsin 7-helix transmembrane proteins"/>
    <property type="match status" value="1"/>
</dbReference>
<keyword evidence="4 6" id="KW-0472">Membrane</keyword>
<feature type="region of interest" description="Disordered" evidence="5">
    <location>
        <begin position="394"/>
        <end position="414"/>
    </location>
</feature>
<comment type="subcellular location">
    <subcellularLocation>
        <location evidence="1">Membrane</location>
    </subcellularLocation>
</comment>
<reference evidence="9 10" key="1">
    <citation type="journal article" date="2019" name="Environ. Microbiol.">
        <title>At the nexus of three kingdoms: the genome of the mycorrhizal fungus Gigaspora margarita provides insights into plant, endobacterial and fungal interactions.</title>
        <authorList>
            <person name="Venice F."/>
            <person name="Ghignone S."/>
            <person name="Salvioli di Fossalunga A."/>
            <person name="Amselem J."/>
            <person name="Novero M."/>
            <person name="Xianan X."/>
            <person name="Sedzielewska Toro K."/>
            <person name="Morin E."/>
            <person name="Lipzen A."/>
            <person name="Grigoriev I.V."/>
            <person name="Henrissat B."/>
            <person name="Martin F.M."/>
            <person name="Bonfante P."/>
        </authorList>
    </citation>
    <scope>NUCLEOTIDE SEQUENCE [LARGE SCALE GENOMIC DNA]</scope>
    <source>
        <strain evidence="9 10">BEG34</strain>
    </source>
</reference>
<keyword evidence="10" id="KW-1185">Reference proteome</keyword>
<dbReference type="AlphaFoldDB" id="A0A8H4A0N1"/>
<dbReference type="Proteomes" id="UP000439903">
    <property type="component" value="Unassembled WGS sequence"/>
</dbReference>
<comment type="caution">
    <text evidence="9">The sequence shown here is derived from an EMBL/GenBank/DDBJ whole genome shotgun (WGS) entry which is preliminary data.</text>
</comment>
<feature type="compositionally biased region" description="Polar residues" evidence="5">
    <location>
        <begin position="394"/>
        <end position="404"/>
    </location>
</feature>
<proteinExistence type="predicted"/>
<dbReference type="EMBL" id="WTPW01002632">
    <property type="protein sequence ID" value="KAF0373851.1"/>
    <property type="molecule type" value="Genomic_DNA"/>
</dbReference>